<dbReference type="GO" id="GO:0003677">
    <property type="term" value="F:DNA binding"/>
    <property type="evidence" value="ECO:0007669"/>
    <property type="project" value="UniProtKB-KW"/>
</dbReference>
<dbReference type="Pfam" id="PF00126">
    <property type="entry name" value="HTH_1"/>
    <property type="match status" value="1"/>
</dbReference>
<dbReference type="InterPro" id="IPR036390">
    <property type="entry name" value="WH_DNA-bd_sf"/>
</dbReference>
<dbReference type="SUPFAM" id="SSF46785">
    <property type="entry name" value="Winged helix' DNA-binding domain"/>
    <property type="match status" value="1"/>
</dbReference>
<dbReference type="PROSITE" id="PS50931">
    <property type="entry name" value="HTH_LYSR"/>
    <property type="match status" value="1"/>
</dbReference>
<dbReference type="Gene3D" id="1.10.10.10">
    <property type="entry name" value="Winged helix-like DNA-binding domain superfamily/Winged helix DNA-binding domain"/>
    <property type="match status" value="1"/>
</dbReference>
<gene>
    <name evidence="6" type="ORF">C9I98_24320</name>
</gene>
<protein>
    <submittedName>
        <fullName evidence="6">LysR family transcriptional regulator</fullName>
    </submittedName>
</protein>
<dbReference type="Pfam" id="PF03466">
    <property type="entry name" value="LysR_substrate"/>
    <property type="match status" value="1"/>
</dbReference>
<dbReference type="Gene3D" id="3.40.190.290">
    <property type="match status" value="1"/>
</dbReference>
<keyword evidence="7" id="KW-1185">Reference proteome</keyword>
<organism evidence="6 7">
    <name type="scientific">Photobacterium sanctipauli</name>
    <dbReference type="NCBI Taxonomy" id="1342794"/>
    <lineage>
        <taxon>Bacteria</taxon>
        <taxon>Pseudomonadati</taxon>
        <taxon>Pseudomonadota</taxon>
        <taxon>Gammaproteobacteria</taxon>
        <taxon>Vibrionales</taxon>
        <taxon>Vibrionaceae</taxon>
        <taxon>Photobacterium</taxon>
    </lineage>
</organism>
<keyword evidence="2" id="KW-0805">Transcription regulation</keyword>
<dbReference type="SUPFAM" id="SSF53850">
    <property type="entry name" value="Periplasmic binding protein-like II"/>
    <property type="match status" value="1"/>
</dbReference>
<dbReference type="InterPro" id="IPR000847">
    <property type="entry name" value="LysR_HTH_N"/>
</dbReference>
<dbReference type="InterPro" id="IPR058163">
    <property type="entry name" value="LysR-type_TF_proteobact-type"/>
</dbReference>
<dbReference type="EMBL" id="PYMA01000024">
    <property type="protein sequence ID" value="PSW11378.1"/>
    <property type="molecule type" value="Genomic_DNA"/>
</dbReference>
<comment type="caution">
    <text evidence="6">The sequence shown here is derived from an EMBL/GenBank/DDBJ whole genome shotgun (WGS) entry which is preliminary data.</text>
</comment>
<evidence type="ECO:0000313" key="7">
    <source>
        <dbReference type="Proteomes" id="UP000241771"/>
    </source>
</evidence>
<feature type="domain" description="HTH lysR-type" evidence="5">
    <location>
        <begin position="6"/>
        <end position="63"/>
    </location>
</feature>
<sequence>MERKIDLIKAMRTFLAVVEHNSFSAASRQLNIVTSAVSRQVSDLEKHFGCQLLYRTTRAMHLTAEGQYYGEEFKAVIAKLDALEVGAYERQHRIAGHLRLTAPANSGKLGVQVQISEFLKKHPDVTLSWLLVNRYVNLVEEGVDLAVRVGELADSSLVARKIDQEEILFVASPAILEQYGTPTHPKAFAALPCIVDGSNRQPSKWKYVEGSKELQVSVKTVLEVNQGDLVADFAIRGHGFAQLPKFIVQAYLDSGQLVAILENYQLPAVPVSLVYPANRLANPVLKAFIQHVVAFSEQRKLVP</sequence>
<keyword evidence="4" id="KW-0804">Transcription</keyword>
<evidence type="ECO:0000256" key="4">
    <source>
        <dbReference type="ARBA" id="ARBA00023163"/>
    </source>
</evidence>
<evidence type="ECO:0000256" key="1">
    <source>
        <dbReference type="ARBA" id="ARBA00009437"/>
    </source>
</evidence>
<proteinExistence type="inferred from homology"/>
<dbReference type="RefSeq" id="WP_107272585.1">
    <property type="nucleotide sequence ID" value="NZ_PYMA01000024.1"/>
</dbReference>
<accession>A0A2T3NBQ9</accession>
<dbReference type="FunFam" id="1.10.10.10:FF:000001">
    <property type="entry name" value="LysR family transcriptional regulator"/>
    <property type="match status" value="1"/>
</dbReference>
<reference evidence="6 7" key="1">
    <citation type="submission" date="2018-01" db="EMBL/GenBank/DDBJ databases">
        <title>Whole genome sequencing of Histamine producing bacteria.</title>
        <authorList>
            <person name="Butler K."/>
        </authorList>
    </citation>
    <scope>NUCLEOTIDE SEQUENCE [LARGE SCALE GENOMIC DNA]</scope>
    <source>
        <strain evidence="6 7">DSM 100436</strain>
    </source>
</reference>
<comment type="similarity">
    <text evidence="1">Belongs to the LysR transcriptional regulatory family.</text>
</comment>
<dbReference type="InterPro" id="IPR036388">
    <property type="entry name" value="WH-like_DNA-bd_sf"/>
</dbReference>
<dbReference type="InterPro" id="IPR005119">
    <property type="entry name" value="LysR_subst-bd"/>
</dbReference>
<dbReference type="AlphaFoldDB" id="A0A2T3NBQ9"/>
<evidence type="ECO:0000256" key="2">
    <source>
        <dbReference type="ARBA" id="ARBA00023015"/>
    </source>
</evidence>
<dbReference type="GO" id="GO:0003700">
    <property type="term" value="F:DNA-binding transcription factor activity"/>
    <property type="evidence" value="ECO:0007669"/>
    <property type="project" value="InterPro"/>
</dbReference>
<evidence type="ECO:0000259" key="5">
    <source>
        <dbReference type="PROSITE" id="PS50931"/>
    </source>
</evidence>
<dbReference type="PANTHER" id="PTHR30537:SF5">
    <property type="entry name" value="HTH-TYPE TRANSCRIPTIONAL ACTIVATOR TTDR-RELATED"/>
    <property type="match status" value="1"/>
</dbReference>
<keyword evidence="3" id="KW-0238">DNA-binding</keyword>
<dbReference type="Proteomes" id="UP000241771">
    <property type="component" value="Unassembled WGS sequence"/>
</dbReference>
<name>A0A2T3NBQ9_9GAMM</name>
<dbReference type="PANTHER" id="PTHR30537">
    <property type="entry name" value="HTH-TYPE TRANSCRIPTIONAL REGULATOR"/>
    <property type="match status" value="1"/>
</dbReference>
<dbReference type="CDD" id="cd08422">
    <property type="entry name" value="PBP2_CrgA_like"/>
    <property type="match status" value="1"/>
</dbReference>
<evidence type="ECO:0000256" key="3">
    <source>
        <dbReference type="ARBA" id="ARBA00023125"/>
    </source>
</evidence>
<evidence type="ECO:0000313" key="6">
    <source>
        <dbReference type="EMBL" id="PSW11378.1"/>
    </source>
</evidence>